<dbReference type="AlphaFoldDB" id="A0A9D2P4Z8"/>
<feature type="compositionally biased region" description="Acidic residues" evidence="1">
    <location>
        <begin position="237"/>
        <end position="249"/>
    </location>
</feature>
<dbReference type="EMBL" id="DWWI01000239">
    <property type="protein sequence ID" value="HJC44275.1"/>
    <property type="molecule type" value="Genomic_DNA"/>
</dbReference>
<reference evidence="2" key="1">
    <citation type="journal article" date="2021" name="PeerJ">
        <title>Extensive microbial diversity within the chicken gut microbiome revealed by metagenomics and culture.</title>
        <authorList>
            <person name="Gilroy R."/>
            <person name="Ravi A."/>
            <person name="Getino M."/>
            <person name="Pursley I."/>
            <person name="Horton D.L."/>
            <person name="Alikhan N.F."/>
            <person name="Baker D."/>
            <person name="Gharbi K."/>
            <person name="Hall N."/>
            <person name="Watson M."/>
            <person name="Adriaenssens E.M."/>
            <person name="Foster-Nyarko E."/>
            <person name="Jarju S."/>
            <person name="Secka A."/>
            <person name="Antonio M."/>
            <person name="Oren A."/>
            <person name="Chaudhuri R.R."/>
            <person name="La Ragione R."/>
            <person name="Hildebrand F."/>
            <person name="Pallen M.J."/>
        </authorList>
    </citation>
    <scope>NUCLEOTIDE SEQUENCE</scope>
    <source>
        <strain evidence="2">CHK165-2605</strain>
    </source>
</reference>
<name>A0A9D2P4Z8_9FIRM</name>
<evidence type="ECO:0000313" key="3">
    <source>
        <dbReference type="Proteomes" id="UP000823895"/>
    </source>
</evidence>
<feature type="region of interest" description="Disordered" evidence="1">
    <location>
        <begin position="221"/>
        <end position="249"/>
    </location>
</feature>
<gene>
    <name evidence="2" type="ORF">H9756_11485</name>
</gene>
<reference evidence="2" key="2">
    <citation type="submission" date="2021-04" db="EMBL/GenBank/DDBJ databases">
        <authorList>
            <person name="Gilroy R."/>
        </authorList>
    </citation>
    <scope>NUCLEOTIDE SEQUENCE</scope>
    <source>
        <strain evidence="2">CHK165-2605</strain>
    </source>
</reference>
<protein>
    <submittedName>
        <fullName evidence="2">Uncharacterized protein</fullName>
    </submittedName>
</protein>
<proteinExistence type="predicted"/>
<organism evidence="2 3">
    <name type="scientific">Candidatus Mediterraneibacter gallistercoris</name>
    <dbReference type="NCBI Taxonomy" id="2838671"/>
    <lineage>
        <taxon>Bacteria</taxon>
        <taxon>Bacillati</taxon>
        <taxon>Bacillota</taxon>
        <taxon>Clostridia</taxon>
        <taxon>Lachnospirales</taxon>
        <taxon>Lachnospiraceae</taxon>
        <taxon>Mediterraneibacter</taxon>
    </lineage>
</organism>
<accession>A0A9D2P4Z8</accession>
<comment type="caution">
    <text evidence="2">The sequence shown here is derived from an EMBL/GenBank/DDBJ whole genome shotgun (WGS) entry which is preliminary data.</text>
</comment>
<sequence>MTKKKKIILITVILAVIIAAGASAGIYLYINRFDAGEYVQAVLDTSYKNKTDQYVEITGISKEKAEKIFEDNLDATMAGFESSEMPEEMLPKYRELFAEIAGKVSYTIGEPEKQEDGTYTVPVIIKPITLFTDTYETFQTRAQEYAQEVTDSVMNGGEMPTDEEMQSQIYQIYYDVLKERVDSGMLYGGARNAALHVTKEASREFTIDQEDMDKLDSMLIESVDNGKEETAEGQEQTGEDANTEENAEK</sequence>
<dbReference type="Proteomes" id="UP000823895">
    <property type="component" value="Unassembled WGS sequence"/>
</dbReference>
<evidence type="ECO:0000313" key="2">
    <source>
        <dbReference type="EMBL" id="HJC44275.1"/>
    </source>
</evidence>
<evidence type="ECO:0000256" key="1">
    <source>
        <dbReference type="SAM" id="MobiDB-lite"/>
    </source>
</evidence>